<keyword evidence="2" id="KW-1185">Reference proteome</keyword>
<evidence type="ECO:0000313" key="2">
    <source>
        <dbReference type="Proteomes" id="UP000054843"/>
    </source>
</evidence>
<gene>
    <name evidence="1" type="ORF">T10_1232</name>
</gene>
<name>A0A0V1N320_9BILA</name>
<reference evidence="1 2" key="1">
    <citation type="submission" date="2015-01" db="EMBL/GenBank/DDBJ databases">
        <title>Evolution of Trichinella species and genotypes.</title>
        <authorList>
            <person name="Korhonen P.K."/>
            <person name="Edoardo P."/>
            <person name="Giuseppe L.R."/>
            <person name="Gasser R.B."/>
        </authorList>
    </citation>
    <scope>NUCLEOTIDE SEQUENCE [LARGE SCALE GENOMIC DNA]</scope>
    <source>
        <strain evidence="1">ISS1980</strain>
    </source>
</reference>
<comment type="caution">
    <text evidence="1">The sequence shown here is derived from an EMBL/GenBank/DDBJ whole genome shotgun (WGS) entry which is preliminary data.</text>
</comment>
<protein>
    <submittedName>
        <fullName evidence="1">Uncharacterized protein</fullName>
    </submittedName>
</protein>
<dbReference type="Proteomes" id="UP000054843">
    <property type="component" value="Unassembled WGS sequence"/>
</dbReference>
<dbReference type="AlphaFoldDB" id="A0A0V1N320"/>
<dbReference type="EMBL" id="JYDO01000013">
    <property type="protein sequence ID" value="KRZ78372.1"/>
    <property type="molecule type" value="Genomic_DNA"/>
</dbReference>
<evidence type="ECO:0000313" key="1">
    <source>
        <dbReference type="EMBL" id="KRZ78372.1"/>
    </source>
</evidence>
<proteinExistence type="predicted"/>
<sequence>MPIQKALRGPGVEPGSIAWKATMLTATPSTLCYRHLQNYYVYKQKQLKRFYSMQSKEQQHFAHLRPDSIMRIVVEWRNI</sequence>
<organism evidence="1 2">
    <name type="scientific">Trichinella papuae</name>
    <dbReference type="NCBI Taxonomy" id="268474"/>
    <lineage>
        <taxon>Eukaryota</taxon>
        <taxon>Metazoa</taxon>
        <taxon>Ecdysozoa</taxon>
        <taxon>Nematoda</taxon>
        <taxon>Enoplea</taxon>
        <taxon>Dorylaimia</taxon>
        <taxon>Trichinellida</taxon>
        <taxon>Trichinellidae</taxon>
        <taxon>Trichinella</taxon>
    </lineage>
</organism>
<accession>A0A0V1N320</accession>